<protein>
    <submittedName>
        <fullName evidence="1">Uncharacterized protein</fullName>
    </submittedName>
</protein>
<dbReference type="AlphaFoldDB" id="A0A848IUX9"/>
<gene>
    <name evidence="1" type="ORF">HH304_01365</name>
</gene>
<reference evidence="1 2" key="1">
    <citation type="submission" date="2020-04" db="EMBL/GenBank/DDBJ databases">
        <title>Flammeovirgaceae bacterium KN852 isolated from deep sea.</title>
        <authorList>
            <person name="Zhang D.-C."/>
        </authorList>
    </citation>
    <scope>NUCLEOTIDE SEQUENCE [LARGE SCALE GENOMIC DNA]</scope>
    <source>
        <strain evidence="1 2">KN852</strain>
    </source>
</reference>
<organism evidence="1 2">
    <name type="scientific">Marinigracilibium pacificum</name>
    <dbReference type="NCBI Taxonomy" id="2729599"/>
    <lineage>
        <taxon>Bacteria</taxon>
        <taxon>Pseudomonadati</taxon>
        <taxon>Bacteroidota</taxon>
        <taxon>Cytophagia</taxon>
        <taxon>Cytophagales</taxon>
        <taxon>Flammeovirgaceae</taxon>
        <taxon>Marinigracilibium</taxon>
    </lineage>
</organism>
<sequence>MAKKNTLKDLNSFLNQQPKRLDADEALMEAQQIDVSSVQAIANAITELSENSNSKTAQLLSMIIETALENKENKSADDYLLLNCAAYLNAVKK</sequence>
<name>A0A848IUX9_9BACT</name>
<dbReference type="RefSeq" id="WP_169677646.1">
    <property type="nucleotide sequence ID" value="NZ_JABBNU010000001.1"/>
</dbReference>
<evidence type="ECO:0000313" key="2">
    <source>
        <dbReference type="Proteomes" id="UP000559010"/>
    </source>
</evidence>
<dbReference type="Proteomes" id="UP000559010">
    <property type="component" value="Unassembled WGS sequence"/>
</dbReference>
<keyword evidence="2" id="KW-1185">Reference proteome</keyword>
<dbReference type="EMBL" id="JABBNU010000001">
    <property type="protein sequence ID" value="NMM47031.1"/>
    <property type="molecule type" value="Genomic_DNA"/>
</dbReference>
<comment type="caution">
    <text evidence="1">The sequence shown here is derived from an EMBL/GenBank/DDBJ whole genome shotgun (WGS) entry which is preliminary data.</text>
</comment>
<proteinExistence type="predicted"/>
<accession>A0A848IUX9</accession>
<evidence type="ECO:0000313" key="1">
    <source>
        <dbReference type="EMBL" id="NMM47031.1"/>
    </source>
</evidence>